<keyword evidence="5" id="KW-1185">Reference proteome</keyword>
<dbReference type="STRING" id="686796.SAMN04488104_101325"/>
<dbReference type="GO" id="GO:0043022">
    <property type="term" value="F:ribosome binding"/>
    <property type="evidence" value="ECO:0007669"/>
    <property type="project" value="TreeGrafter"/>
</dbReference>
<dbReference type="NCBIfam" id="NF006718">
    <property type="entry name" value="PRK09256.1"/>
    <property type="match status" value="1"/>
</dbReference>
<dbReference type="PANTHER" id="PTHR47814:SF1">
    <property type="entry name" value="PEPTIDYL-TRNA HYDROLASE ARFB"/>
    <property type="match status" value="1"/>
</dbReference>
<gene>
    <name evidence="4" type="ORF">SAMN04488104_101325</name>
</gene>
<dbReference type="GO" id="GO:0004045">
    <property type="term" value="F:peptidyl-tRNA hydrolase activity"/>
    <property type="evidence" value="ECO:0007669"/>
    <property type="project" value="TreeGrafter"/>
</dbReference>
<dbReference type="RefSeq" id="WP_175444656.1">
    <property type="nucleotide sequence ID" value="NZ_FNAC01000013.1"/>
</dbReference>
<dbReference type="SUPFAM" id="SSF75620">
    <property type="entry name" value="Release factor"/>
    <property type="match status" value="1"/>
</dbReference>
<protein>
    <submittedName>
        <fullName evidence="4">Ribosome-associated protein</fullName>
    </submittedName>
</protein>
<evidence type="ECO:0000256" key="2">
    <source>
        <dbReference type="SAM" id="MobiDB-lite"/>
    </source>
</evidence>
<evidence type="ECO:0000256" key="1">
    <source>
        <dbReference type="ARBA" id="ARBA00010835"/>
    </source>
</evidence>
<accession>A0A1G6RLV3</accession>
<dbReference type="GO" id="GO:0003747">
    <property type="term" value="F:translation release factor activity"/>
    <property type="evidence" value="ECO:0007669"/>
    <property type="project" value="InterPro"/>
</dbReference>
<dbReference type="EMBL" id="FNAC01000013">
    <property type="protein sequence ID" value="SDD04896.1"/>
    <property type="molecule type" value="Genomic_DNA"/>
</dbReference>
<evidence type="ECO:0000259" key="3">
    <source>
        <dbReference type="PROSITE" id="PS00745"/>
    </source>
</evidence>
<dbReference type="Pfam" id="PF00472">
    <property type="entry name" value="RF-1"/>
    <property type="match status" value="1"/>
</dbReference>
<name>A0A1G6RLV3_9BACT</name>
<proteinExistence type="inferred from homology"/>
<feature type="domain" description="Prokaryotic-type class I peptide chain release factors" evidence="3">
    <location>
        <begin position="24"/>
        <end position="40"/>
    </location>
</feature>
<feature type="region of interest" description="Disordered" evidence="2">
    <location>
        <begin position="106"/>
        <end position="141"/>
    </location>
</feature>
<sequence length="141" mass="16513">MMSKLEDKIRSGEFYKELKFQTARSGGAGGQHVNKVETKVQLFFDISNSQLLDDLEKQRLMEKLQNRIDQEGVLSIQSQEKRSQNQNKEIAVKKFYDLMRSAFRRKKVRKATKPSKSAIEKRLKEKKARSEKKSNRGWSMD</sequence>
<evidence type="ECO:0000313" key="4">
    <source>
        <dbReference type="EMBL" id="SDD04896.1"/>
    </source>
</evidence>
<comment type="similarity">
    <text evidence="1">Belongs to the prokaryotic/mitochondrial release factor family.</text>
</comment>
<reference evidence="5" key="1">
    <citation type="submission" date="2016-10" db="EMBL/GenBank/DDBJ databases">
        <authorList>
            <person name="Varghese N."/>
            <person name="Submissions S."/>
        </authorList>
    </citation>
    <scope>NUCLEOTIDE SEQUENCE [LARGE SCALE GENOMIC DNA]</scope>
    <source>
        <strain evidence="5">DSM 23095</strain>
    </source>
</reference>
<dbReference type="InterPro" id="IPR000352">
    <property type="entry name" value="Pep_chain_release_fac_I"/>
</dbReference>
<dbReference type="PANTHER" id="PTHR47814">
    <property type="entry name" value="PEPTIDYL-TRNA HYDROLASE ARFB"/>
    <property type="match status" value="1"/>
</dbReference>
<dbReference type="InterPro" id="IPR045853">
    <property type="entry name" value="Pep_chain_release_fac_I_sf"/>
</dbReference>
<dbReference type="AlphaFoldDB" id="A0A1G6RLV3"/>
<evidence type="ECO:0000313" key="5">
    <source>
        <dbReference type="Proteomes" id="UP000199060"/>
    </source>
</evidence>
<dbReference type="Gene3D" id="3.30.160.20">
    <property type="match status" value="1"/>
</dbReference>
<organism evidence="4 5">
    <name type="scientific">Algoriphagus faecimaris</name>
    <dbReference type="NCBI Taxonomy" id="686796"/>
    <lineage>
        <taxon>Bacteria</taxon>
        <taxon>Pseudomonadati</taxon>
        <taxon>Bacteroidota</taxon>
        <taxon>Cytophagia</taxon>
        <taxon>Cytophagales</taxon>
        <taxon>Cyclobacteriaceae</taxon>
        <taxon>Algoriphagus</taxon>
    </lineage>
</organism>
<dbReference type="Proteomes" id="UP000199060">
    <property type="component" value="Unassembled WGS sequence"/>
</dbReference>
<dbReference type="GO" id="GO:0072344">
    <property type="term" value="P:rescue of stalled ribosome"/>
    <property type="evidence" value="ECO:0007669"/>
    <property type="project" value="TreeGrafter"/>
</dbReference>
<dbReference type="PROSITE" id="PS00745">
    <property type="entry name" value="RF_PROK_I"/>
    <property type="match status" value="1"/>
</dbReference>